<dbReference type="EMBL" id="BSDI01000083">
    <property type="protein sequence ID" value="GLI03377.1"/>
    <property type="molecule type" value="Genomic_DNA"/>
</dbReference>
<dbReference type="RefSeq" id="WP_281905520.1">
    <property type="nucleotide sequence ID" value="NZ_BSDI01000083.1"/>
</dbReference>
<dbReference type="Proteomes" id="UP001144280">
    <property type="component" value="Unassembled WGS sequence"/>
</dbReference>
<evidence type="ECO:0000313" key="2">
    <source>
        <dbReference type="Proteomes" id="UP001144280"/>
    </source>
</evidence>
<reference evidence="1" key="1">
    <citation type="submission" date="2022-12" db="EMBL/GenBank/DDBJ databases">
        <title>New Phytohabitans aurantiacus sp. RD004123 nov., an actinomycete isolated from soil.</title>
        <authorList>
            <person name="Triningsih D.W."/>
            <person name="Harunari E."/>
            <person name="Igarashi Y."/>
        </authorList>
    </citation>
    <scope>NUCLEOTIDE SEQUENCE</scope>
    <source>
        <strain evidence="1">RD004123</strain>
    </source>
</reference>
<comment type="caution">
    <text evidence="1">The sequence shown here is derived from an EMBL/GenBank/DDBJ whole genome shotgun (WGS) entry which is preliminary data.</text>
</comment>
<evidence type="ECO:0000313" key="1">
    <source>
        <dbReference type="EMBL" id="GLI03377.1"/>
    </source>
</evidence>
<organism evidence="1 2">
    <name type="scientific">Phytohabitans aurantiacus</name>
    <dbReference type="NCBI Taxonomy" id="3016789"/>
    <lineage>
        <taxon>Bacteria</taxon>
        <taxon>Bacillati</taxon>
        <taxon>Actinomycetota</taxon>
        <taxon>Actinomycetes</taxon>
        <taxon>Micromonosporales</taxon>
        <taxon>Micromonosporaceae</taxon>
    </lineage>
</organism>
<sequence length="299" mass="30812">MLTIAEVGAPDIGTFRWGGFEVTTDVELRTHLGVLAPRIPGPWTLQLTAPQATAVRVRVAVAEGGSATLTAYGTDATTGPTSGTLLEVVGDALTGVQLTGIGVSLLAAEVEQLFIPPPATGRLRLSRAVLPPLTHAVDVAAYADVALAGYRITWTDAYSPAVGGDYHVFAPDAAIRDGRTARVYGGVATTPPDGGVDLYAGGTTGVLPPTGVVLRLIAPDGSVAHALVALPETAFTATAPPRIWANGDQTRAFLLTGTALPSGFGRLRLQWLRDADPDLPRLSVGGDTTAESAAVWFTS</sequence>
<gene>
    <name evidence="1" type="ORF">Pa4123_86550</name>
</gene>
<proteinExistence type="predicted"/>
<protein>
    <submittedName>
        <fullName evidence="1">Uncharacterized protein</fullName>
    </submittedName>
</protein>
<accession>A0ABQ5R9D8</accession>
<keyword evidence="2" id="KW-1185">Reference proteome</keyword>
<name>A0ABQ5R9D8_9ACTN</name>